<accession>A0A7C0VB73</accession>
<dbReference type="SUPFAM" id="SSF52540">
    <property type="entry name" value="P-loop containing nucleoside triphosphate hydrolases"/>
    <property type="match status" value="1"/>
</dbReference>
<organism evidence="15">
    <name type="scientific">candidate division WOR-3 bacterium</name>
    <dbReference type="NCBI Taxonomy" id="2052148"/>
    <lineage>
        <taxon>Bacteria</taxon>
        <taxon>Bacteria division WOR-3</taxon>
    </lineage>
</organism>
<feature type="region of interest" description="Lon-protease-like" evidence="11">
    <location>
        <begin position="340"/>
        <end position="439"/>
    </location>
</feature>
<comment type="function">
    <text evidence="13">DNA-dependent ATPase involved in processing of recombination intermediates, plays a role in repairing DNA breaks. Stimulates the branch migration of RecA-mediated strand transfer reactions, allowing the 3' invading strand to extend heteroduplex DNA faster. Binds ssDNA in the presence of ADP but not other nucleotides, has ATPase activity that is stimulated by ssDNA and various branched DNA structures, but inhibited by SSB. Does not have RecA's homology-searching function.</text>
</comment>
<dbReference type="CDD" id="cd01121">
    <property type="entry name" value="RadA_SMS_N"/>
    <property type="match status" value="1"/>
</dbReference>
<dbReference type="InterPro" id="IPR020568">
    <property type="entry name" value="Ribosomal_Su5_D2-typ_SF"/>
</dbReference>
<evidence type="ECO:0000256" key="12">
    <source>
        <dbReference type="NCBIfam" id="TIGR00416"/>
    </source>
</evidence>
<evidence type="ECO:0000256" key="6">
    <source>
        <dbReference type="ARBA" id="ARBA00022833"/>
    </source>
</evidence>
<keyword evidence="9 11" id="KW-0238">DNA-binding</keyword>
<dbReference type="AlphaFoldDB" id="A0A7C0VB73"/>
<keyword evidence="2 11" id="KW-0547">Nucleotide-binding</keyword>
<keyword evidence="5" id="KW-0378">Hydrolase</keyword>
<protein>
    <recommendedName>
        <fullName evidence="11 12">DNA repair protein RadA</fullName>
    </recommendedName>
</protein>
<evidence type="ECO:0000256" key="10">
    <source>
        <dbReference type="ARBA" id="ARBA00023204"/>
    </source>
</evidence>
<dbReference type="HAMAP" id="MF_01498">
    <property type="entry name" value="RadA_bact"/>
    <property type="match status" value="1"/>
</dbReference>
<evidence type="ECO:0000256" key="2">
    <source>
        <dbReference type="ARBA" id="ARBA00022741"/>
    </source>
</evidence>
<feature type="short sequence motif" description="RadA KNRFG motif" evidence="11">
    <location>
        <begin position="242"/>
        <end position="246"/>
    </location>
</feature>
<dbReference type="InterPro" id="IPR014721">
    <property type="entry name" value="Ribsml_uS5_D2-typ_fold_subgr"/>
</dbReference>
<dbReference type="GO" id="GO:0006508">
    <property type="term" value="P:proteolysis"/>
    <property type="evidence" value="ECO:0007669"/>
    <property type="project" value="InterPro"/>
</dbReference>
<dbReference type="Pfam" id="PF18073">
    <property type="entry name" value="Zn_ribbon_LapB"/>
    <property type="match status" value="1"/>
</dbReference>
<reference evidence="15" key="1">
    <citation type="journal article" date="2020" name="mSystems">
        <title>Genome- and Community-Level Interaction Insights into Carbon Utilization and Element Cycling Functions of Hydrothermarchaeota in Hydrothermal Sediment.</title>
        <authorList>
            <person name="Zhou Z."/>
            <person name="Liu Y."/>
            <person name="Xu W."/>
            <person name="Pan J."/>
            <person name="Luo Z.H."/>
            <person name="Li M."/>
        </authorList>
    </citation>
    <scope>NUCLEOTIDE SEQUENCE [LARGE SCALE GENOMIC DNA]</scope>
    <source>
        <strain evidence="15">HyVt-102</strain>
    </source>
</reference>
<feature type="domain" description="RecA family profile 1" evidence="14">
    <location>
        <begin position="56"/>
        <end position="205"/>
    </location>
</feature>
<dbReference type="GO" id="GO:0003684">
    <property type="term" value="F:damaged DNA binding"/>
    <property type="evidence" value="ECO:0007669"/>
    <property type="project" value="InterPro"/>
</dbReference>
<evidence type="ECO:0000259" key="14">
    <source>
        <dbReference type="PROSITE" id="PS50162"/>
    </source>
</evidence>
<dbReference type="GO" id="GO:0004252">
    <property type="term" value="F:serine-type endopeptidase activity"/>
    <property type="evidence" value="ECO:0007669"/>
    <property type="project" value="InterPro"/>
</dbReference>
<evidence type="ECO:0000256" key="9">
    <source>
        <dbReference type="ARBA" id="ARBA00023125"/>
    </source>
</evidence>
<evidence type="ECO:0000313" key="15">
    <source>
        <dbReference type="EMBL" id="HDI82486.1"/>
    </source>
</evidence>
<dbReference type="GO" id="GO:0005829">
    <property type="term" value="C:cytosol"/>
    <property type="evidence" value="ECO:0007669"/>
    <property type="project" value="TreeGrafter"/>
</dbReference>
<dbReference type="Gene3D" id="3.30.230.10">
    <property type="match status" value="1"/>
</dbReference>
<comment type="function">
    <text evidence="11">Plays a role in repairing double-strand DNA breaks, probably involving stabilizing or processing branched DNA or blocked replication forks.</text>
</comment>
<evidence type="ECO:0000256" key="1">
    <source>
        <dbReference type="ARBA" id="ARBA00022723"/>
    </source>
</evidence>
<dbReference type="Pfam" id="PF05362">
    <property type="entry name" value="Lon_C"/>
    <property type="match status" value="1"/>
</dbReference>
<dbReference type="Proteomes" id="UP000885847">
    <property type="component" value="Unassembled WGS sequence"/>
</dbReference>
<evidence type="ECO:0000256" key="8">
    <source>
        <dbReference type="ARBA" id="ARBA00023016"/>
    </source>
</evidence>
<dbReference type="InterPro" id="IPR008269">
    <property type="entry name" value="Lon_proteolytic"/>
</dbReference>
<dbReference type="InterPro" id="IPR020588">
    <property type="entry name" value="RecA_ATP-bd"/>
</dbReference>
<comment type="similarity">
    <text evidence="11 13">Belongs to the RecA family. RadA subfamily.</text>
</comment>
<dbReference type="GO" id="GO:0000725">
    <property type="term" value="P:recombinational repair"/>
    <property type="evidence" value="ECO:0007669"/>
    <property type="project" value="UniProtKB-UniRule"/>
</dbReference>
<sequence>MKKRTVFVCQNCGYESPKWLGKCPSCGEWNTFVEEKPTGKKSISVIPFASGKKEGYKERINTGIYEFDRVLGGGIVKGSLTLLGGDPGIGKSTLLLTIAGLLSEKGIPVLYVSGEESISQVNMRAERLGVNTDNLFFLPETEIEGIIKGVSVSDPGFLIIDSIQTIYAGYLESPPGSISQVRECTSRIMREIKGKGITTFIIGHITKSGAIAGPKTLEHMVDTVLYLEGDTNHIFRILRGVKNRFGSINEIGIFEMTGKGLIPVENPSKFLLSGGEWASGNTIVPTTQGTRPLLVEVQSLLIPARFNYPQRVSTGIDYRRLNMLIAITEKRLGIGIGGYDIFCNITGGLKVDEPAIDLGIIFSMVSGFIDKPIDRDTALAGEVGLGGEVRAIPFIDMRVKECKRLGLSRIIIPDQRTEGIDGIEVVKVRNIQEAKEALF</sequence>
<dbReference type="PANTHER" id="PTHR32472">
    <property type="entry name" value="DNA REPAIR PROTEIN RADA"/>
    <property type="match status" value="1"/>
</dbReference>
<dbReference type="InterPro" id="IPR027417">
    <property type="entry name" value="P-loop_NTPase"/>
</dbReference>
<dbReference type="EMBL" id="DQWE01000074">
    <property type="protein sequence ID" value="HDI82486.1"/>
    <property type="molecule type" value="Genomic_DNA"/>
</dbReference>
<dbReference type="GO" id="GO:0004176">
    <property type="term" value="F:ATP-dependent peptidase activity"/>
    <property type="evidence" value="ECO:0007669"/>
    <property type="project" value="InterPro"/>
</dbReference>
<dbReference type="SMART" id="SM00382">
    <property type="entry name" value="AAA"/>
    <property type="match status" value="1"/>
</dbReference>
<keyword evidence="1 11" id="KW-0479">Metal-binding</keyword>
<dbReference type="Pfam" id="PF06745">
    <property type="entry name" value="ATPase"/>
    <property type="match status" value="1"/>
</dbReference>
<keyword evidence="8 11" id="KW-0346">Stress response</keyword>
<dbReference type="PROSITE" id="PS50162">
    <property type="entry name" value="RECA_2"/>
    <property type="match status" value="1"/>
</dbReference>
<gene>
    <name evidence="11 15" type="primary">radA</name>
    <name evidence="15" type="ORF">ENF18_01685</name>
</gene>
<evidence type="ECO:0000256" key="5">
    <source>
        <dbReference type="ARBA" id="ARBA00022801"/>
    </source>
</evidence>
<evidence type="ECO:0000256" key="7">
    <source>
        <dbReference type="ARBA" id="ARBA00022840"/>
    </source>
</evidence>
<keyword evidence="6 13" id="KW-0862">Zinc</keyword>
<dbReference type="FunFam" id="3.40.50.300:FF:000050">
    <property type="entry name" value="DNA repair protein RadA"/>
    <property type="match status" value="1"/>
</dbReference>
<evidence type="ECO:0000256" key="3">
    <source>
        <dbReference type="ARBA" id="ARBA00022763"/>
    </source>
</evidence>
<keyword evidence="10 11" id="KW-0234">DNA repair</keyword>
<dbReference type="SUPFAM" id="SSF54211">
    <property type="entry name" value="Ribosomal protein S5 domain 2-like"/>
    <property type="match status" value="1"/>
</dbReference>
<dbReference type="Gene3D" id="3.40.50.300">
    <property type="entry name" value="P-loop containing nucleotide triphosphate hydrolases"/>
    <property type="match status" value="1"/>
</dbReference>
<evidence type="ECO:0000256" key="4">
    <source>
        <dbReference type="ARBA" id="ARBA00022771"/>
    </source>
</evidence>
<dbReference type="InterPro" id="IPR041166">
    <property type="entry name" value="Rubredoxin_2"/>
</dbReference>
<comment type="domain">
    <text evidence="11">The middle region has homology to RecA with ATPase motifs including the RadA KNRFG motif, while the C-terminus is homologous to Lon protease.</text>
</comment>
<keyword evidence="7 11" id="KW-0067">ATP-binding</keyword>
<dbReference type="InterPro" id="IPR014774">
    <property type="entry name" value="KaiC-like_dom"/>
</dbReference>
<dbReference type="GO" id="GO:0005524">
    <property type="term" value="F:ATP binding"/>
    <property type="evidence" value="ECO:0007669"/>
    <property type="project" value="UniProtKB-UniRule"/>
</dbReference>
<dbReference type="GO" id="GO:0008270">
    <property type="term" value="F:zinc ion binding"/>
    <property type="evidence" value="ECO:0007669"/>
    <property type="project" value="UniProtKB-KW"/>
</dbReference>
<comment type="caution">
    <text evidence="15">The sequence shown here is derived from an EMBL/GenBank/DDBJ whole genome shotgun (WGS) entry which is preliminary data.</text>
</comment>
<name>A0A7C0VB73_UNCW3</name>
<dbReference type="InterPro" id="IPR004504">
    <property type="entry name" value="DNA_repair_RadA"/>
</dbReference>
<dbReference type="GO" id="GO:0140664">
    <property type="term" value="F:ATP-dependent DNA damage sensor activity"/>
    <property type="evidence" value="ECO:0007669"/>
    <property type="project" value="InterPro"/>
</dbReference>
<keyword evidence="3 11" id="KW-0227">DNA damage</keyword>
<evidence type="ECO:0000256" key="11">
    <source>
        <dbReference type="HAMAP-Rule" id="MF_01498"/>
    </source>
</evidence>
<feature type="binding site" evidence="11">
    <location>
        <begin position="85"/>
        <end position="92"/>
    </location>
    <ligand>
        <name>ATP</name>
        <dbReference type="ChEBI" id="CHEBI:30616"/>
    </ligand>
</feature>
<evidence type="ECO:0000256" key="13">
    <source>
        <dbReference type="RuleBase" id="RU003555"/>
    </source>
</evidence>
<dbReference type="NCBIfam" id="TIGR00416">
    <property type="entry name" value="sms"/>
    <property type="match status" value="1"/>
</dbReference>
<keyword evidence="4 13" id="KW-0863">Zinc-finger</keyword>
<dbReference type="PRINTS" id="PR01874">
    <property type="entry name" value="DNAREPAIRADA"/>
</dbReference>
<dbReference type="InterPro" id="IPR003593">
    <property type="entry name" value="AAA+_ATPase"/>
</dbReference>
<proteinExistence type="inferred from homology"/>
<dbReference type="PANTHER" id="PTHR32472:SF10">
    <property type="entry name" value="DNA REPAIR PROTEIN RADA-LIKE PROTEIN"/>
    <property type="match status" value="1"/>
</dbReference>